<evidence type="ECO:0000256" key="1">
    <source>
        <dbReference type="SAM" id="MobiDB-lite"/>
    </source>
</evidence>
<proteinExistence type="predicted"/>
<keyword evidence="3" id="KW-1185">Reference proteome</keyword>
<reference evidence="2" key="1">
    <citation type="submission" date="2020-06" db="EMBL/GenBank/DDBJ databases">
        <authorList>
            <consortium name="Plant Systems Biology data submission"/>
        </authorList>
    </citation>
    <scope>NUCLEOTIDE SEQUENCE</scope>
    <source>
        <strain evidence="2">D6</strain>
    </source>
</reference>
<dbReference type="Proteomes" id="UP001153069">
    <property type="component" value="Unassembled WGS sequence"/>
</dbReference>
<comment type="caution">
    <text evidence="2">The sequence shown here is derived from an EMBL/GenBank/DDBJ whole genome shotgun (WGS) entry which is preliminary data.</text>
</comment>
<feature type="compositionally biased region" description="Low complexity" evidence="1">
    <location>
        <begin position="60"/>
        <end position="84"/>
    </location>
</feature>
<feature type="compositionally biased region" description="Basic and acidic residues" evidence="1">
    <location>
        <begin position="104"/>
        <end position="128"/>
    </location>
</feature>
<feature type="compositionally biased region" description="Acidic residues" evidence="1">
    <location>
        <begin position="91"/>
        <end position="103"/>
    </location>
</feature>
<accession>A0A9N8D9K6</accession>
<dbReference type="OrthoDB" id="49210at2759"/>
<feature type="region of interest" description="Disordered" evidence="1">
    <location>
        <begin position="18"/>
        <end position="37"/>
    </location>
</feature>
<dbReference type="InterPro" id="IPR036525">
    <property type="entry name" value="Tubulin/FtsZ_GTPase_sf"/>
</dbReference>
<organism evidence="2 3">
    <name type="scientific">Seminavis robusta</name>
    <dbReference type="NCBI Taxonomy" id="568900"/>
    <lineage>
        <taxon>Eukaryota</taxon>
        <taxon>Sar</taxon>
        <taxon>Stramenopiles</taxon>
        <taxon>Ochrophyta</taxon>
        <taxon>Bacillariophyta</taxon>
        <taxon>Bacillariophyceae</taxon>
        <taxon>Bacillariophycidae</taxon>
        <taxon>Naviculales</taxon>
        <taxon>Naviculaceae</taxon>
        <taxon>Seminavis</taxon>
    </lineage>
</organism>
<dbReference type="PANTHER" id="PTHR13391">
    <property type="entry name" value="MITOCHONDRIAL DISTRIBUTION REGULATOR MISATO"/>
    <property type="match status" value="1"/>
</dbReference>
<evidence type="ECO:0000313" key="2">
    <source>
        <dbReference type="EMBL" id="CAB9497736.1"/>
    </source>
</evidence>
<feature type="region of interest" description="Disordered" evidence="1">
    <location>
        <begin position="280"/>
        <end position="307"/>
    </location>
</feature>
<dbReference type="PANTHER" id="PTHR13391:SF0">
    <property type="entry name" value="PROTEIN MISATO HOMOLOG 1"/>
    <property type="match status" value="1"/>
</dbReference>
<dbReference type="GO" id="GO:0007005">
    <property type="term" value="P:mitochondrion organization"/>
    <property type="evidence" value="ECO:0007669"/>
    <property type="project" value="InterPro"/>
</dbReference>
<dbReference type="Gene3D" id="3.40.50.1440">
    <property type="entry name" value="Tubulin/FtsZ, GTPase domain"/>
    <property type="match status" value="1"/>
</dbReference>
<name>A0A9N8D9K6_9STRA</name>
<dbReference type="GO" id="GO:0005737">
    <property type="term" value="C:cytoplasm"/>
    <property type="evidence" value="ECO:0007669"/>
    <property type="project" value="TreeGrafter"/>
</dbReference>
<dbReference type="EMBL" id="CAICTM010000025">
    <property type="protein sequence ID" value="CAB9497736.1"/>
    <property type="molecule type" value="Genomic_DNA"/>
</dbReference>
<gene>
    <name evidence="2" type="ORF">SEMRO_25_G016800.1</name>
</gene>
<feature type="region of interest" description="Disordered" evidence="1">
    <location>
        <begin position="60"/>
        <end position="161"/>
    </location>
</feature>
<evidence type="ECO:0000313" key="3">
    <source>
        <dbReference type="Proteomes" id="UP001153069"/>
    </source>
</evidence>
<dbReference type="InterPro" id="IPR049942">
    <property type="entry name" value="DML1/Misato"/>
</dbReference>
<dbReference type="AlphaFoldDB" id="A0A9N8D9K6"/>
<feature type="compositionally biased region" description="Basic and acidic residues" evidence="1">
    <location>
        <begin position="145"/>
        <end position="161"/>
    </location>
</feature>
<feature type="compositionally biased region" description="Polar residues" evidence="1">
    <location>
        <begin position="129"/>
        <end position="139"/>
    </location>
</feature>
<sequence length="643" mass="71594">MMTGSAAEDMVVTNFSLNSNSLGVPQNPTQPSPSWVSSWQQTANQLAYAPYSQYRVSEQEYQSSLNYQQQQQQSSSTQADTTSSRHFNWDDLGEEPKEDEEEMEALRERQRREQHKQWEGERRQHEEQLSNLWQSQPSNDAAAEGDNKGDQAGELDSRPTEADLSKLSWMDYWMPPHPSPLTECTYGLPSTSAASSLEAPPLHAFNIASHSGYSKTILEDFWEKIRHELERMDACQGFSILTEGSGIYAGMTDWVLQELQQECRAAGRWVFHVAEGDDHDQQEEASLDAGNQENASPRRRSTELSRAQARVRGSVQGGLALAGLSDHSHVMVPLTLPSRQTSVFRATAELAMALETVTLPYRCQSSSDKTLVGWNSMSGYEEGASPGGMTMGDYLTSLQPSPRYSLLELDAVMTSENRQGLGQSLVAGTSVERDPRMRRPQSSMSTEYPGVWLFDAQYPASPGLLTSLSPRHVAKQDRSLHHHYGLSTCLRRAQSSGSPSLNDNQQHLTCLMEGMGIRYRPETAFGLVCHQDLNKLTCASHRYGAGSYWQYLMGAGVEIPVLSVLGNTTRMYPHLHAVASQMKSALRSSKTKGFYQREVMTGTLPEVDDCDEALEQCWDLRDVYEPPNGSGLDEGEGGQYLDE</sequence>
<feature type="compositionally biased region" description="Polar residues" evidence="1">
    <location>
        <begin position="18"/>
        <end position="27"/>
    </location>
</feature>
<protein>
    <submittedName>
        <fullName evidence="2">Uncharacterized protein</fullName>
    </submittedName>
</protein>